<sequence>MAAWASLTTTADMLQALQMPSSTLQSISTPGLLATCLDYPLLSDILLSTRLQRDTRTVLGNFNGYAELRQRPEAAPLLLRHYQLMTPACLPDPAQQGAYSFGFSYVELLLAQNEYLAQLTAAQRRSLLREALAKYAAKKLLVDDVYGYFGLKTAAFVMARVMQVEQFGPFISAMSTDSNLQYFTTEAELQGQLRTLDTVLAYAQQLN</sequence>
<dbReference type="AlphaFoldDB" id="A0A0U4C085"/>
<evidence type="ECO:0000313" key="2">
    <source>
        <dbReference type="Proteomes" id="UP000059542"/>
    </source>
</evidence>
<dbReference type="Proteomes" id="UP000059542">
    <property type="component" value="Chromosome"/>
</dbReference>
<name>A0A0U4C085_9BACT</name>
<organism evidence="1 2">
    <name type="scientific">Hymenobacter sedentarius</name>
    <dbReference type="NCBI Taxonomy" id="1411621"/>
    <lineage>
        <taxon>Bacteria</taxon>
        <taxon>Pseudomonadati</taxon>
        <taxon>Bacteroidota</taxon>
        <taxon>Cytophagia</taxon>
        <taxon>Cytophagales</taxon>
        <taxon>Hymenobacteraceae</taxon>
        <taxon>Hymenobacter</taxon>
    </lineage>
</organism>
<evidence type="ECO:0000313" key="1">
    <source>
        <dbReference type="EMBL" id="ALW85921.1"/>
    </source>
</evidence>
<reference evidence="1 2" key="1">
    <citation type="submission" date="2015-12" db="EMBL/GenBank/DDBJ databases">
        <authorList>
            <person name="Shamseldin A."/>
            <person name="Moawad H."/>
            <person name="Abd El-Rahim W.M."/>
            <person name="Sadowsky M.J."/>
        </authorList>
    </citation>
    <scope>NUCLEOTIDE SEQUENCE [LARGE SCALE GENOMIC DNA]</scope>
    <source>
        <strain evidence="1 2">DG5B</strain>
    </source>
</reference>
<proteinExistence type="predicted"/>
<protein>
    <submittedName>
        <fullName evidence="1">Uncharacterized protein</fullName>
    </submittedName>
</protein>
<dbReference type="KEGG" id="hyg:AUC43_12935"/>
<keyword evidence="2" id="KW-1185">Reference proteome</keyword>
<accession>A0A0U4C085</accession>
<gene>
    <name evidence="1" type="ORF">AUC43_12935</name>
</gene>
<dbReference type="EMBL" id="CP013909">
    <property type="protein sequence ID" value="ALW85921.1"/>
    <property type="molecule type" value="Genomic_DNA"/>
</dbReference>